<feature type="region of interest" description="Disordered" evidence="1">
    <location>
        <begin position="41"/>
        <end position="62"/>
    </location>
</feature>
<evidence type="ECO:0000313" key="3">
    <source>
        <dbReference type="EMBL" id="KMS52877.1"/>
    </source>
</evidence>
<organism evidence="3 4">
    <name type="scientific">Novosphingobium barchaimii LL02</name>
    <dbReference type="NCBI Taxonomy" id="1114963"/>
    <lineage>
        <taxon>Bacteria</taxon>
        <taxon>Pseudomonadati</taxon>
        <taxon>Pseudomonadota</taxon>
        <taxon>Alphaproteobacteria</taxon>
        <taxon>Sphingomonadales</taxon>
        <taxon>Sphingomonadaceae</taxon>
        <taxon>Novosphingobium</taxon>
    </lineage>
</organism>
<keyword evidence="2" id="KW-0472">Membrane</keyword>
<keyword evidence="4" id="KW-1185">Reference proteome</keyword>
<dbReference type="Proteomes" id="UP000052268">
    <property type="component" value="Unassembled WGS sequence"/>
</dbReference>
<proteinExistence type="predicted"/>
<name>A0A0J7XMG2_9SPHN</name>
<evidence type="ECO:0000256" key="2">
    <source>
        <dbReference type="SAM" id="Phobius"/>
    </source>
</evidence>
<dbReference type="OrthoDB" id="7503389at2"/>
<feature type="transmembrane region" description="Helical" evidence="2">
    <location>
        <begin position="12"/>
        <end position="31"/>
    </location>
</feature>
<gene>
    <name evidence="3" type="ORF">V474_25385</name>
</gene>
<keyword evidence="2" id="KW-1133">Transmembrane helix</keyword>
<sequence length="163" mass="17962">MLKHADPILKIALAVAALLAGSGVGYYYGIYLPAQDVRRQTQEMTQRQSHEQEQSRALAERARREAAAQADYGTCVNFAESAYKQRWTQTCQTMHDADQSAFEDCADNLFSTRSGCLAKHPVRPAQDCALPSQTAQALTEAREQRKGQCVAQLETAQRGSGQP</sequence>
<reference evidence="3 4" key="1">
    <citation type="journal article" date="2015" name="G3 (Bethesda)">
        <title>Insights into Ongoing Evolution of the Hexachlorocyclohexane Catabolic Pathway from Comparative Genomics of Ten Sphingomonadaceae Strains.</title>
        <authorList>
            <person name="Pearce S.L."/>
            <person name="Oakeshott J.G."/>
            <person name="Pandey G."/>
        </authorList>
    </citation>
    <scope>NUCLEOTIDE SEQUENCE [LARGE SCALE GENOMIC DNA]</scope>
    <source>
        <strain evidence="3 4">LL02</strain>
    </source>
</reference>
<feature type="compositionally biased region" description="Basic and acidic residues" evidence="1">
    <location>
        <begin position="48"/>
        <end position="62"/>
    </location>
</feature>
<keyword evidence="2" id="KW-0812">Transmembrane</keyword>
<dbReference type="AlphaFoldDB" id="A0A0J7XMG2"/>
<dbReference type="EMBL" id="JACU01000008">
    <property type="protein sequence ID" value="KMS52877.1"/>
    <property type="molecule type" value="Genomic_DNA"/>
</dbReference>
<comment type="caution">
    <text evidence="3">The sequence shown here is derived from an EMBL/GenBank/DDBJ whole genome shotgun (WGS) entry which is preliminary data.</text>
</comment>
<evidence type="ECO:0000256" key="1">
    <source>
        <dbReference type="SAM" id="MobiDB-lite"/>
    </source>
</evidence>
<evidence type="ECO:0000313" key="4">
    <source>
        <dbReference type="Proteomes" id="UP000052268"/>
    </source>
</evidence>
<protein>
    <submittedName>
        <fullName evidence="3">Uncharacterized protein</fullName>
    </submittedName>
</protein>
<accession>A0A0J7XMG2</accession>
<dbReference type="RefSeq" id="WP_059152905.1">
    <property type="nucleotide sequence ID" value="NZ_KQ130456.1"/>
</dbReference>
<dbReference type="PATRIC" id="fig|1114963.3.peg.3932"/>